<dbReference type="STRING" id="246410.J3K4D2"/>
<dbReference type="InterPro" id="IPR058923">
    <property type="entry name" value="RCC1-like_dom"/>
</dbReference>
<dbReference type="InParanoid" id="J3K4D2"/>
<dbReference type="PANTHER" id="PTHR45982:SF5">
    <property type="entry name" value="RCC DOMAIN-CONTAINING PROTEIN ATS1"/>
    <property type="match status" value="1"/>
</dbReference>
<reference evidence="6" key="2">
    <citation type="journal article" date="2010" name="Genome Res.">
        <title>Population genomic sequencing of Coccidioides fungi reveals recent hybridization and transposon control.</title>
        <authorList>
            <person name="Neafsey D.E."/>
            <person name="Barker B.M."/>
            <person name="Sharpton T.J."/>
            <person name="Stajich J.E."/>
            <person name="Park D.J."/>
            <person name="Whiston E."/>
            <person name="Hung C.-Y."/>
            <person name="McMahan C."/>
            <person name="White J."/>
            <person name="Sykes S."/>
            <person name="Heiman D."/>
            <person name="Young S."/>
            <person name="Zeng Q."/>
            <person name="Abouelleil A."/>
            <person name="Aftuck L."/>
            <person name="Bessette D."/>
            <person name="Brown A."/>
            <person name="FitzGerald M."/>
            <person name="Lui A."/>
            <person name="Macdonald J.P."/>
            <person name="Priest M."/>
            <person name="Orbach M.J."/>
            <person name="Galgiani J.N."/>
            <person name="Kirkland T.N."/>
            <person name="Cole G.T."/>
            <person name="Birren B.W."/>
            <person name="Henn M.R."/>
            <person name="Taylor J.W."/>
            <person name="Rounsley S.D."/>
        </authorList>
    </citation>
    <scope>GENOME REANNOTATION</scope>
    <source>
        <strain evidence="6">RS</strain>
    </source>
</reference>
<dbReference type="OrthoDB" id="5370059at2759"/>
<keyword evidence="6" id="KW-1185">Reference proteome</keyword>
<feature type="repeat" description="RCC1" evidence="3">
    <location>
        <begin position="130"/>
        <end position="184"/>
    </location>
</feature>
<feature type="repeat" description="RCC1" evidence="3">
    <location>
        <begin position="1"/>
        <end position="70"/>
    </location>
</feature>
<reference evidence="6" key="1">
    <citation type="journal article" date="2009" name="Genome Res.">
        <title>Comparative genomic analyses of the human fungal pathogens Coccidioides and their relatives.</title>
        <authorList>
            <person name="Sharpton T.J."/>
            <person name="Stajich J.E."/>
            <person name="Rounsley S.D."/>
            <person name="Gardner M.J."/>
            <person name="Wortman J.R."/>
            <person name="Jordar V.S."/>
            <person name="Maiti R."/>
            <person name="Kodira C.D."/>
            <person name="Neafsey D.E."/>
            <person name="Zeng Q."/>
            <person name="Hung C.-Y."/>
            <person name="McMahan C."/>
            <person name="Muszewska A."/>
            <person name="Grynberg M."/>
            <person name="Mandel M.A."/>
            <person name="Kellner E.M."/>
            <person name="Barker B.M."/>
            <person name="Galgiani J.N."/>
            <person name="Orbach M.J."/>
            <person name="Kirkland T.N."/>
            <person name="Cole G.T."/>
            <person name="Henn M.R."/>
            <person name="Birren B.W."/>
            <person name="Taylor J.W."/>
        </authorList>
    </citation>
    <scope>NUCLEOTIDE SEQUENCE [LARGE SCALE GENOMIC DNA]</scope>
    <source>
        <strain evidence="6">RS</strain>
    </source>
</reference>
<dbReference type="VEuPathDB" id="FungiDB:CIMG_07903"/>
<dbReference type="OMA" id="GWGNCRK"/>
<name>J3K4D2_COCIM</name>
<sequence>MALYAFGSNGSGQLGLGHREDVAFPTRCLIKWEPNSMDKAATNAPPNNYNDNVPFCLAAGGNHTLALFSSGAVYAAGSNGNGRCAYAPEDAEILLEFSRVVIYDGERKVDRFTSVSATWESSCFVEAGTGYVYVAGTGMKGELGLGENVTEMNVPTRIPNFPPKGTEIVGISGSVGHTVVILSNGEVYGWGNARKGQLGESGVKKKIFWSPQRVNVPFQARNAACGREFTIIVGDAEEGSLVILGSDKWGVQSGAPSTLKGYNSVAASWHGIYSHNFDGSITAWGRNDRGQLPPPDFPRVPLIGIGSEHVVAAIDNKRVVAFGWGEHGNCGPETNDQGNVVGRYAKVPPAGGEGLNITAVGAGCATSWLMTEERPHAFEEH</sequence>
<dbReference type="PRINTS" id="PR00633">
    <property type="entry name" value="RCCNDNSATION"/>
</dbReference>
<evidence type="ECO:0000256" key="3">
    <source>
        <dbReference type="PROSITE-ProRule" id="PRU00235"/>
    </source>
</evidence>
<organism evidence="5 6">
    <name type="scientific">Coccidioides immitis (strain RS)</name>
    <name type="common">Valley fever fungus</name>
    <dbReference type="NCBI Taxonomy" id="246410"/>
    <lineage>
        <taxon>Eukaryota</taxon>
        <taxon>Fungi</taxon>
        <taxon>Dikarya</taxon>
        <taxon>Ascomycota</taxon>
        <taxon>Pezizomycotina</taxon>
        <taxon>Eurotiomycetes</taxon>
        <taxon>Eurotiomycetidae</taxon>
        <taxon>Onygenales</taxon>
        <taxon>Onygenaceae</taxon>
        <taxon>Coccidioides</taxon>
    </lineage>
</organism>
<dbReference type="AlphaFoldDB" id="J3K4D2"/>
<dbReference type="RefSeq" id="XP_001240740.2">
    <property type="nucleotide sequence ID" value="XM_001240739.2"/>
</dbReference>
<evidence type="ECO:0000256" key="1">
    <source>
        <dbReference type="ARBA" id="ARBA00022658"/>
    </source>
</evidence>
<dbReference type="SUPFAM" id="SSF50985">
    <property type="entry name" value="RCC1/BLIP-II"/>
    <property type="match status" value="1"/>
</dbReference>
<dbReference type="Proteomes" id="UP000001261">
    <property type="component" value="Unassembled WGS sequence"/>
</dbReference>
<feature type="domain" description="RCC1-like" evidence="4">
    <location>
        <begin position="3"/>
        <end position="367"/>
    </location>
</feature>
<protein>
    <submittedName>
        <fullName evidence="5">Alpha-tubulin suppressor protein Aats1</fullName>
    </submittedName>
</protein>
<dbReference type="InterPro" id="IPR000408">
    <property type="entry name" value="Reg_chr_condens"/>
</dbReference>
<gene>
    <name evidence="5" type="ORF">CIMG_07903</name>
</gene>
<evidence type="ECO:0000313" key="6">
    <source>
        <dbReference type="Proteomes" id="UP000001261"/>
    </source>
</evidence>
<dbReference type="KEGG" id="cim:CIMG_07903"/>
<dbReference type="InterPro" id="IPR051553">
    <property type="entry name" value="Ran_GTPase-activating"/>
</dbReference>
<keyword evidence="1" id="KW-0344">Guanine-nucleotide releasing factor</keyword>
<dbReference type="Pfam" id="PF25390">
    <property type="entry name" value="WD40_RLD"/>
    <property type="match status" value="1"/>
</dbReference>
<dbReference type="PROSITE" id="PS00626">
    <property type="entry name" value="RCC1_2"/>
    <property type="match status" value="1"/>
</dbReference>
<proteinExistence type="predicted"/>
<accession>J3K4D2</accession>
<evidence type="ECO:0000313" key="5">
    <source>
        <dbReference type="EMBL" id="EAS29157.3"/>
    </source>
</evidence>
<dbReference type="Gene3D" id="2.130.10.30">
    <property type="entry name" value="Regulator of chromosome condensation 1/beta-lactamase-inhibitor protein II"/>
    <property type="match status" value="2"/>
</dbReference>
<keyword evidence="2" id="KW-0677">Repeat</keyword>
<dbReference type="PANTHER" id="PTHR45982">
    <property type="entry name" value="REGULATOR OF CHROMOSOME CONDENSATION"/>
    <property type="match status" value="1"/>
</dbReference>
<evidence type="ECO:0000256" key="2">
    <source>
        <dbReference type="ARBA" id="ARBA00022737"/>
    </source>
</evidence>
<evidence type="ECO:0000259" key="4">
    <source>
        <dbReference type="Pfam" id="PF25390"/>
    </source>
</evidence>
<feature type="repeat" description="RCC1" evidence="3">
    <location>
        <begin position="279"/>
        <end position="316"/>
    </location>
</feature>
<feature type="repeat" description="RCC1" evidence="3">
    <location>
        <begin position="185"/>
        <end position="236"/>
    </location>
</feature>
<dbReference type="EMBL" id="GG704913">
    <property type="protein sequence ID" value="EAS29157.3"/>
    <property type="molecule type" value="Genomic_DNA"/>
</dbReference>
<dbReference type="FunCoup" id="J3K4D2">
    <property type="interactions" value="89"/>
</dbReference>
<dbReference type="InterPro" id="IPR009091">
    <property type="entry name" value="RCC1/BLIP-II"/>
</dbReference>
<dbReference type="GeneID" id="4559770"/>
<dbReference type="PROSITE" id="PS50012">
    <property type="entry name" value="RCC1_3"/>
    <property type="match status" value="4"/>
</dbReference>